<dbReference type="GO" id="GO:0070034">
    <property type="term" value="F:telomerase RNA binding"/>
    <property type="evidence" value="ECO:0007669"/>
    <property type="project" value="TreeGrafter"/>
</dbReference>
<dbReference type="PANTHER" id="PTHR44791">
    <property type="entry name" value="TELOMERASE PROTEIN COMPONENT 1 TEP1"/>
    <property type="match status" value="1"/>
</dbReference>
<dbReference type="InterPro" id="IPR037214">
    <property type="entry name" value="TROVE_dom_sf"/>
</dbReference>
<proteinExistence type="predicted"/>
<dbReference type="Pfam" id="PF05731">
    <property type="entry name" value="TROVE"/>
    <property type="match status" value="1"/>
</dbReference>
<dbReference type="AlphaFoldDB" id="A0AAW0QAV0"/>
<dbReference type="GO" id="GO:0003720">
    <property type="term" value="F:telomerase activity"/>
    <property type="evidence" value="ECO:0007669"/>
    <property type="project" value="TreeGrafter"/>
</dbReference>
<dbReference type="Gene3D" id="3.40.50.410">
    <property type="entry name" value="von Willebrand factor, type A domain"/>
    <property type="match status" value="1"/>
</dbReference>
<evidence type="ECO:0000256" key="1">
    <source>
        <dbReference type="SAM" id="MobiDB-lite"/>
    </source>
</evidence>
<reference evidence="4" key="1">
    <citation type="submission" date="2024-04" db="EMBL/GenBank/DDBJ databases">
        <title>Salinicola lusitanus LLJ914,a marine bacterium isolated from the Okinawa Trough.</title>
        <authorList>
            <person name="Li J."/>
        </authorList>
    </citation>
    <scope>NUCLEOTIDE SEQUENCE [LARGE SCALE GENOMIC DNA]</scope>
</reference>
<feature type="domain" description="TROVE" evidence="2">
    <location>
        <begin position="126"/>
        <end position="572"/>
    </location>
</feature>
<dbReference type="GO" id="GO:0005697">
    <property type="term" value="C:telomerase holoenzyme complex"/>
    <property type="evidence" value="ECO:0007669"/>
    <property type="project" value="TreeGrafter"/>
</dbReference>
<dbReference type="InterPro" id="IPR025139">
    <property type="entry name" value="DUF4062"/>
</dbReference>
<dbReference type="GO" id="GO:0000722">
    <property type="term" value="P:telomere maintenance via recombination"/>
    <property type="evidence" value="ECO:0007669"/>
    <property type="project" value="TreeGrafter"/>
</dbReference>
<dbReference type="InterPro" id="IPR012337">
    <property type="entry name" value="RNaseH-like_sf"/>
</dbReference>
<evidence type="ECO:0000313" key="4">
    <source>
        <dbReference type="Proteomes" id="UP001460270"/>
    </source>
</evidence>
<dbReference type="InterPro" id="IPR052652">
    <property type="entry name" value="Telomerase_Complex_Comp"/>
</dbReference>
<evidence type="ECO:0000313" key="3">
    <source>
        <dbReference type="EMBL" id="KAK7944995.1"/>
    </source>
</evidence>
<sequence length="996" mass="114664">MQEVYHPEQAAKDPIPSHSAPKLSVLSTALPGSALLNRFVHGGAKETDGGDQGRDTPILVSCAGEDTTVHYSEDDVDMSEEESFTFDEEEEEESASAIFESPDLVEEEMEATLMEAEVTTPEFEELKRNENEREEQLNDKKYLLLNIVCCSLVNKTKSPGQTDWDKEDSVWTKLINLAKHISEQDPQFLLKVAVYTRQELNIRITANFLLALAANLTSTKSHVRRYFCAAVQLPSDWLEVVRIYSTCFSRSLPMCLKKGLTDKFKQFSEYQLAKYNTRKHRCKHNSKKSKGKKPSEQQIKRWANLVRAEPQVIKKLIAGDPKRQVVDKKQSEFSLKKMIKRLHIKDPAEYVMAILGRKYPSDVKAFTHSGIKGSWDRDRAGKRMKLKEPETWERLLCQEGNKAATWEKLIDNNSLPFMAMLRNLRNMITTGISETHHKKILNKLTNKKSVIQSRQFPIRFLSAYKVIMELQNLSTATTEEVPARKDILKEVLKKIPKSQRFKSQDWDQTPKSRLRTTLSVPLVYRLYKTKRAQLLAAAGKQTYSVELLQRYRDALEKAVQISCRYNIPPLPGKTVLLLYMNSEGERCSQDFCLPRTRPWSHERDAGSGGGEATPNQTIRCLQLNWMKWTMTKKTDMKDYFTFSRQNKVHFPLRFSVSTRLVLILSPTLKPFQVDNIIVVTESWTSCQVEWAVNNYRNEVNNKALYVQIYLNSNQSEDFSDRNEVKLSGFSDQILRFVAERGSSRLLDHVEHLDKVYNIPPPEGAKEPASGSTAVSIPASPSMRWKSVRVFVSSTFRDMHSERDVLVRSVFPELRRRAAPHCLYLQEVELRWGVTEEESGRSVELCLKEVCRSQVMVVLLGRDMDWCRPNRSCRSCHTKDMRPVNIVEELGFKELMHIVEPRFTVPARETVRRALNTRFEDVRSKIQQSLQCAQAVSITTDLWSSLRMEAYMTVTAHCINADWEMQSFVLETKQMEETHTGDNIAARLCQVVDSYQY</sequence>
<dbReference type="SUPFAM" id="SSF140996">
    <property type="entry name" value="Hermes dimerisation domain"/>
    <property type="match status" value="1"/>
</dbReference>
<keyword evidence="4" id="KW-1185">Reference proteome</keyword>
<dbReference type="PANTHER" id="PTHR44791:SF1">
    <property type="entry name" value="TELOMERASE PROTEIN COMPONENT 1"/>
    <property type="match status" value="1"/>
</dbReference>
<dbReference type="Pfam" id="PF19334">
    <property type="entry name" value="DUF5920"/>
    <property type="match status" value="1"/>
</dbReference>
<name>A0AAW0QAV0_9GOBI</name>
<dbReference type="EMBL" id="JBBPFD010000001">
    <property type="protein sequence ID" value="KAK7944995.1"/>
    <property type="molecule type" value="Genomic_DNA"/>
</dbReference>
<accession>A0AAW0QAV0</accession>
<dbReference type="PROSITE" id="PS50988">
    <property type="entry name" value="TROVE"/>
    <property type="match status" value="1"/>
</dbReference>
<protein>
    <recommendedName>
        <fullName evidence="2">TROVE domain-containing protein</fullName>
    </recommendedName>
</protein>
<dbReference type="InterPro" id="IPR036465">
    <property type="entry name" value="vWFA_dom_sf"/>
</dbReference>
<dbReference type="Pfam" id="PF13271">
    <property type="entry name" value="DUF4062"/>
    <property type="match status" value="1"/>
</dbReference>
<dbReference type="SUPFAM" id="SSF53098">
    <property type="entry name" value="Ribonuclease H-like"/>
    <property type="match status" value="1"/>
</dbReference>
<dbReference type="SUPFAM" id="SSF140864">
    <property type="entry name" value="TROVE domain-like"/>
    <property type="match status" value="1"/>
</dbReference>
<organism evidence="3 4">
    <name type="scientific">Mugilogobius chulae</name>
    <name type="common">yellowstripe goby</name>
    <dbReference type="NCBI Taxonomy" id="88201"/>
    <lineage>
        <taxon>Eukaryota</taxon>
        <taxon>Metazoa</taxon>
        <taxon>Chordata</taxon>
        <taxon>Craniata</taxon>
        <taxon>Vertebrata</taxon>
        <taxon>Euteleostomi</taxon>
        <taxon>Actinopterygii</taxon>
        <taxon>Neopterygii</taxon>
        <taxon>Teleostei</taxon>
        <taxon>Neoteleostei</taxon>
        <taxon>Acanthomorphata</taxon>
        <taxon>Gobiaria</taxon>
        <taxon>Gobiiformes</taxon>
        <taxon>Gobioidei</taxon>
        <taxon>Gobiidae</taxon>
        <taxon>Gobionellinae</taxon>
        <taxon>Mugilogobius</taxon>
    </lineage>
</organism>
<feature type="region of interest" description="Disordered" evidence="1">
    <location>
        <begin position="1"/>
        <end position="23"/>
    </location>
</feature>
<dbReference type="Proteomes" id="UP001460270">
    <property type="component" value="Unassembled WGS sequence"/>
</dbReference>
<feature type="compositionally biased region" description="Basic and acidic residues" evidence="1">
    <location>
        <begin position="1"/>
        <end position="11"/>
    </location>
</feature>
<comment type="caution">
    <text evidence="3">The sequence shown here is derived from an EMBL/GenBank/DDBJ whole genome shotgun (WGS) entry which is preliminary data.</text>
</comment>
<dbReference type="InterPro" id="IPR045804">
    <property type="entry name" value="DUF5920"/>
</dbReference>
<evidence type="ECO:0000259" key="2">
    <source>
        <dbReference type="PROSITE" id="PS50988"/>
    </source>
</evidence>
<dbReference type="InterPro" id="IPR008858">
    <property type="entry name" value="TROVE_dom"/>
</dbReference>
<gene>
    <name evidence="3" type="ORF">WMY93_000723</name>
</gene>